<organism evidence="2 3">
    <name type="scientific">Amphibalanus amphitrite</name>
    <name type="common">Striped barnacle</name>
    <name type="synonym">Balanus amphitrite</name>
    <dbReference type="NCBI Taxonomy" id="1232801"/>
    <lineage>
        <taxon>Eukaryota</taxon>
        <taxon>Metazoa</taxon>
        <taxon>Ecdysozoa</taxon>
        <taxon>Arthropoda</taxon>
        <taxon>Crustacea</taxon>
        <taxon>Multicrustacea</taxon>
        <taxon>Cirripedia</taxon>
        <taxon>Thoracica</taxon>
        <taxon>Thoracicalcarea</taxon>
        <taxon>Balanomorpha</taxon>
        <taxon>Balanoidea</taxon>
        <taxon>Balanidae</taxon>
        <taxon>Amphibalaninae</taxon>
        <taxon>Amphibalanus</taxon>
    </lineage>
</organism>
<dbReference type="InterPro" id="IPR036179">
    <property type="entry name" value="Ig-like_dom_sf"/>
</dbReference>
<dbReference type="PROSITE" id="PS50835">
    <property type="entry name" value="IG_LIKE"/>
    <property type="match status" value="1"/>
</dbReference>
<name>A0A6A4WKX7_AMPAM</name>
<gene>
    <name evidence="2" type="ORF">FJT64_020695</name>
</gene>
<protein>
    <recommendedName>
        <fullName evidence="1">Ig-like domain-containing protein</fullName>
    </recommendedName>
</protein>
<dbReference type="Pfam" id="PF00047">
    <property type="entry name" value="ig"/>
    <property type="match status" value="1"/>
</dbReference>
<evidence type="ECO:0000313" key="3">
    <source>
        <dbReference type="Proteomes" id="UP000440578"/>
    </source>
</evidence>
<dbReference type="SUPFAM" id="SSF48726">
    <property type="entry name" value="Immunoglobulin"/>
    <property type="match status" value="1"/>
</dbReference>
<accession>A0A6A4WKX7</accession>
<dbReference type="EMBL" id="VIIS01000516">
    <property type="protein sequence ID" value="KAF0308049.1"/>
    <property type="molecule type" value="Genomic_DNA"/>
</dbReference>
<dbReference type="OrthoDB" id="535945at2759"/>
<dbReference type="InterPro" id="IPR013151">
    <property type="entry name" value="Immunoglobulin_dom"/>
</dbReference>
<dbReference type="Gene3D" id="2.60.40.10">
    <property type="entry name" value="Immunoglobulins"/>
    <property type="match status" value="1"/>
</dbReference>
<dbReference type="EMBL" id="VIIS01000516">
    <property type="protein sequence ID" value="KAF0308047.1"/>
    <property type="molecule type" value="Genomic_DNA"/>
</dbReference>
<dbReference type="AlphaFoldDB" id="A0A6A4WKX7"/>
<feature type="domain" description="Ig-like" evidence="1">
    <location>
        <begin position="10"/>
        <end position="116"/>
    </location>
</feature>
<keyword evidence="3" id="KW-1185">Reference proteome</keyword>
<dbReference type="InterPro" id="IPR013783">
    <property type="entry name" value="Ig-like_fold"/>
</dbReference>
<reference evidence="2 3" key="1">
    <citation type="submission" date="2019-07" db="EMBL/GenBank/DDBJ databases">
        <title>Draft genome assembly of a fouling barnacle, Amphibalanus amphitrite (Darwin, 1854): The first reference genome for Thecostraca.</title>
        <authorList>
            <person name="Kim W."/>
        </authorList>
    </citation>
    <scope>NUCLEOTIDE SEQUENCE [LARGE SCALE GENOMIC DNA]</scope>
    <source>
        <strain evidence="2">SNU_AA5</strain>
        <tissue evidence="2">Soma without cirri and trophi</tissue>
    </source>
</reference>
<comment type="caution">
    <text evidence="2">The sequence shown here is derived from an EMBL/GenBank/DDBJ whole genome shotgun (WGS) entry which is preliminary data.</text>
</comment>
<sequence>MNTVQYTHSPALEPELRQAAEFGRLKLACPRGKGARSAVKGAQIDWYLNGQQKLLTKPAGTLRPEFFTDDSRLKLKSNRLVLRNIQLSDAGSYSCLISEAGPEQSPRWINYTVVVSEEQFYDFDLPEIDSQYMDGYECGWEEEEEIGKWDRRGD</sequence>
<evidence type="ECO:0000259" key="1">
    <source>
        <dbReference type="PROSITE" id="PS50835"/>
    </source>
</evidence>
<proteinExistence type="predicted"/>
<evidence type="ECO:0000313" key="2">
    <source>
        <dbReference type="EMBL" id="KAF0308047.1"/>
    </source>
</evidence>
<dbReference type="Proteomes" id="UP000440578">
    <property type="component" value="Unassembled WGS sequence"/>
</dbReference>
<dbReference type="InterPro" id="IPR007110">
    <property type="entry name" value="Ig-like_dom"/>
</dbReference>